<dbReference type="PANTHER" id="PTHR23030">
    <property type="entry name" value="PCD6 INTERACTING PROTEIN-RELATED"/>
    <property type="match status" value="1"/>
</dbReference>
<feature type="coiled-coil region" evidence="6">
    <location>
        <begin position="726"/>
        <end position="753"/>
    </location>
</feature>
<dbReference type="PANTHER" id="PTHR23030:SF30">
    <property type="entry name" value="TYROSINE-PROTEIN PHOSPHATASE NON-RECEPTOR TYPE 23"/>
    <property type="match status" value="1"/>
</dbReference>
<feature type="domain" description="BRO1" evidence="8">
    <location>
        <begin position="4"/>
        <end position="449"/>
    </location>
</feature>
<dbReference type="eggNOG" id="KOG2220">
    <property type="taxonomic scope" value="Eukaryota"/>
</dbReference>
<feature type="compositionally biased region" description="Low complexity" evidence="7">
    <location>
        <begin position="766"/>
        <end position="780"/>
    </location>
</feature>
<feature type="compositionally biased region" description="Low complexity" evidence="7">
    <location>
        <begin position="833"/>
        <end position="853"/>
    </location>
</feature>
<keyword evidence="10" id="KW-1185">Reference proteome</keyword>
<feature type="compositionally biased region" description="Polar residues" evidence="7">
    <location>
        <begin position="781"/>
        <end position="832"/>
    </location>
</feature>
<protein>
    <recommendedName>
        <fullName evidence="5">BRO domain-containing protein 1</fullName>
    </recommendedName>
</protein>
<dbReference type="GO" id="GO:0005768">
    <property type="term" value="C:endosome"/>
    <property type="evidence" value="ECO:0007669"/>
    <property type="project" value="UniProtKB-SubCell"/>
</dbReference>
<sequence>MKTHLLVIPSKKTEEVNWIKPLNNYLLSIYGNTSQYQDDLNSLNKLRQDIRGVNADNTGLRLYYTYYSQLELIDLRIPFHEVNKSKKLEFEWYDSFSGLAHSQTALPFEKANVLFNIGALLSKFANSKYNESQNSDGEKSFKDSVLMLQQAAGIFQFINENFLHAPSDDLAQSTIKFLSKLMVAQSQEIFSLKVITGDLNQSKNSLIAKLCKSSSILYEDCYNMINQDRKNQNFKYVDYEGDDGGNDDDDDYSSEGFLERPEDTDDSDTRYVAAELDSSWIATIYFKYQYYKSLAFYYQGLQLEAGRKYGEAIAYLTKSKDVLNEIHSSTLKSISKGSGDVYEILDNYKYQKDVVAIKLTDLNKDNDLIYHDIVPSLVTLPEIKPMDSTKVIQLSDNTVFHEVNEKNYSNFLVNVVPINIHELSSYYSEEKSKYLRTEIDHFEVSNEEVVSALEYFDLPKSLVQIKESLRGQSDESLSSDIIRKVQEISSNYQQDVANKASIENLKKEIYQSISFLDQNNRKDDAIQLKKVLYDAASSDNKLSSLIDEKYHAILGKGVNSPDFKKLFDVSSQGPEVSLLDMDDTQDKQIKAIEDILNDLNTIKSNKAKLIDKLKKEIHSDDISDILVLNMKLKSSNEIKSVIFPEELKKFSGFSIELDKLIRNEKSFISELKNQWGQLTSNPEIKRIQNSKNSKNQLIANESIKIDQFYENWVKYHSGLSKGESFYKGLLNHCQNLKNSVDELEKQMRSMSFKNDQYQGGGEVNRSFTGGSSQTTGGYQQPQVSGGYQQPQVSGGYQQPQVSGGYQQPQVPGSYQQPQVSGGYQNLQRTGSYQQQQPQISGGYQQPQQQQQQFGQFNQPQLFPQSQLQPYEQRNIPQSGYGRPPPQLPPKQPTNFNNFPQQQQQQQPPPQQQSQWDNRGNAPPWQPTQNKTGSQSNLIYDNPSTYNPDMYNFFSNK</sequence>
<dbReference type="SMART" id="SM01041">
    <property type="entry name" value="BRO1"/>
    <property type="match status" value="1"/>
</dbReference>
<feature type="compositionally biased region" description="Polar residues" evidence="7">
    <location>
        <begin position="926"/>
        <end position="956"/>
    </location>
</feature>
<feature type="region of interest" description="Disordered" evidence="7">
    <location>
        <begin position="237"/>
        <end position="266"/>
    </location>
</feature>
<evidence type="ECO:0000256" key="6">
    <source>
        <dbReference type="SAM" id="Coils"/>
    </source>
</evidence>
<comment type="subcellular location">
    <subcellularLocation>
        <location evidence="2">Cytoplasm</location>
    </subcellularLocation>
    <subcellularLocation>
        <location evidence="1">Endosome</location>
    </subcellularLocation>
</comment>
<evidence type="ECO:0000256" key="3">
    <source>
        <dbReference type="ARBA" id="ARBA00022490"/>
    </source>
</evidence>
<organism evidence="9 10">
    <name type="scientific">Candida maltosa (strain Xu316)</name>
    <name type="common">Yeast</name>
    <dbReference type="NCBI Taxonomy" id="1245528"/>
    <lineage>
        <taxon>Eukaryota</taxon>
        <taxon>Fungi</taxon>
        <taxon>Dikarya</taxon>
        <taxon>Ascomycota</taxon>
        <taxon>Saccharomycotina</taxon>
        <taxon>Pichiomycetes</taxon>
        <taxon>Debaryomycetaceae</taxon>
        <taxon>Candida/Lodderomyces clade</taxon>
        <taxon>Candida</taxon>
    </lineage>
</organism>
<dbReference type="OrthoDB" id="2141925at2759"/>
<keyword evidence="4" id="KW-0967">Endosome</keyword>
<evidence type="ECO:0000313" key="10">
    <source>
        <dbReference type="Proteomes" id="UP000011777"/>
    </source>
</evidence>
<dbReference type="STRING" id="1245528.M3K540"/>
<reference evidence="9 10" key="1">
    <citation type="submission" date="2013-02" db="EMBL/GenBank/DDBJ databases">
        <title>Genome sequence of Candida maltosa Xu316, a potential industrial strain for xylitol and ethanol production.</title>
        <authorList>
            <person name="Yu J."/>
            <person name="Wang Q."/>
            <person name="Geng X."/>
            <person name="Bao W."/>
            <person name="He P."/>
            <person name="Cai J."/>
        </authorList>
    </citation>
    <scope>NUCLEOTIDE SEQUENCE [LARGE SCALE GENOMIC DNA]</scope>
    <source>
        <strain evidence="10">Xu316</strain>
    </source>
</reference>
<dbReference type="EMBL" id="AOGT01000460">
    <property type="protein sequence ID" value="EMG49884.1"/>
    <property type="molecule type" value="Genomic_DNA"/>
</dbReference>
<dbReference type="InterPro" id="IPR025304">
    <property type="entry name" value="ALIX_V_dom"/>
</dbReference>
<comment type="caution">
    <text evidence="9">The sequence shown here is derived from an EMBL/GenBank/DDBJ whole genome shotgun (WGS) entry which is preliminary data.</text>
</comment>
<dbReference type="HOGENOM" id="CLU_003661_0_0_1"/>
<evidence type="ECO:0000256" key="4">
    <source>
        <dbReference type="ARBA" id="ARBA00022753"/>
    </source>
</evidence>
<evidence type="ECO:0000256" key="1">
    <source>
        <dbReference type="ARBA" id="ARBA00004177"/>
    </source>
</evidence>
<gene>
    <name evidence="9" type="ORF">G210_5281</name>
</gene>
<accession>M3K540</accession>
<dbReference type="Gene3D" id="1.25.40.280">
    <property type="entry name" value="alix/aip1 like domains"/>
    <property type="match status" value="1"/>
</dbReference>
<dbReference type="InterPro" id="IPR038499">
    <property type="entry name" value="BRO1_sf"/>
</dbReference>
<name>M3K540_CANMX</name>
<dbReference type="Proteomes" id="UP000011777">
    <property type="component" value="Unassembled WGS sequence"/>
</dbReference>
<dbReference type="CDD" id="cd09242">
    <property type="entry name" value="BRO1_ScBro1_like"/>
    <property type="match status" value="1"/>
</dbReference>
<feature type="region of interest" description="Disordered" evidence="7">
    <location>
        <begin position="873"/>
        <end position="956"/>
    </location>
</feature>
<feature type="compositionally biased region" description="Low complexity" evidence="7">
    <location>
        <begin position="892"/>
        <end position="905"/>
    </location>
</feature>
<evidence type="ECO:0000313" key="9">
    <source>
        <dbReference type="EMBL" id="EMG49884.1"/>
    </source>
</evidence>
<keyword evidence="6" id="KW-0175">Coiled coil</keyword>
<feature type="compositionally biased region" description="Acidic residues" evidence="7">
    <location>
        <begin position="239"/>
        <end position="253"/>
    </location>
</feature>
<feature type="compositionally biased region" description="Pro residues" evidence="7">
    <location>
        <begin position="882"/>
        <end position="891"/>
    </location>
</feature>
<proteinExistence type="predicted"/>
<keyword evidence="3" id="KW-0963">Cytoplasm</keyword>
<evidence type="ECO:0000256" key="2">
    <source>
        <dbReference type="ARBA" id="ARBA00004496"/>
    </source>
</evidence>
<evidence type="ECO:0000259" key="8">
    <source>
        <dbReference type="PROSITE" id="PS51180"/>
    </source>
</evidence>
<feature type="region of interest" description="Disordered" evidence="7">
    <location>
        <begin position="754"/>
        <end position="853"/>
    </location>
</feature>
<dbReference type="InterPro" id="IPR004328">
    <property type="entry name" value="BRO1_dom"/>
</dbReference>
<dbReference type="Gene3D" id="1.20.120.560">
    <property type="entry name" value="alix/aip1 in complex with the ypdl late domain"/>
    <property type="match status" value="1"/>
</dbReference>
<evidence type="ECO:0000256" key="7">
    <source>
        <dbReference type="SAM" id="MobiDB-lite"/>
    </source>
</evidence>
<dbReference type="Pfam" id="PF03097">
    <property type="entry name" value="BRO1"/>
    <property type="match status" value="1"/>
</dbReference>
<dbReference type="Pfam" id="PF13949">
    <property type="entry name" value="ALIX_LYPXL_bnd"/>
    <property type="match status" value="1"/>
</dbReference>
<dbReference type="GO" id="GO:0043328">
    <property type="term" value="P:protein transport to vacuole involved in ubiquitin-dependent protein catabolic process via the multivesicular body sorting pathway"/>
    <property type="evidence" value="ECO:0007669"/>
    <property type="project" value="TreeGrafter"/>
</dbReference>
<evidence type="ECO:0000256" key="5">
    <source>
        <dbReference type="ARBA" id="ARBA00041284"/>
    </source>
</evidence>
<dbReference type="Gene3D" id="1.20.140.50">
    <property type="entry name" value="alix/aip1 like domains"/>
    <property type="match status" value="1"/>
</dbReference>
<dbReference type="PROSITE" id="PS51180">
    <property type="entry name" value="BRO1"/>
    <property type="match status" value="1"/>
</dbReference>
<dbReference type="AlphaFoldDB" id="M3K540"/>
<dbReference type="OMA" id="YLKRSYG"/>